<feature type="compositionally biased region" description="Gly residues" evidence="6">
    <location>
        <begin position="307"/>
        <end position="329"/>
    </location>
</feature>
<accession>A0A1W0VY25</accession>
<dbReference type="Gene3D" id="2.40.330.10">
    <property type="entry name" value="DNA-binding pseudobarrel domain"/>
    <property type="match status" value="1"/>
</dbReference>
<dbReference type="OMA" id="AACNIAY"/>
<organism evidence="7 8">
    <name type="scientific">Sorghum bicolor</name>
    <name type="common">Sorghum</name>
    <name type="synonym">Sorghum vulgare</name>
    <dbReference type="NCBI Taxonomy" id="4558"/>
    <lineage>
        <taxon>Eukaryota</taxon>
        <taxon>Viridiplantae</taxon>
        <taxon>Streptophyta</taxon>
        <taxon>Embryophyta</taxon>
        <taxon>Tracheophyta</taxon>
        <taxon>Spermatophyta</taxon>
        <taxon>Magnoliopsida</taxon>
        <taxon>Liliopsida</taxon>
        <taxon>Poales</taxon>
        <taxon>Poaceae</taxon>
        <taxon>PACMAD clade</taxon>
        <taxon>Panicoideae</taxon>
        <taxon>Andropogonodae</taxon>
        <taxon>Andropogoneae</taxon>
        <taxon>Sorghinae</taxon>
        <taxon>Sorghum</taxon>
    </lineage>
</organism>
<evidence type="ECO:0000256" key="3">
    <source>
        <dbReference type="ARBA" id="ARBA00023125"/>
    </source>
</evidence>
<dbReference type="InterPro" id="IPR015300">
    <property type="entry name" value="DNA-bd_pseudobarrel_sf"/>
</dbReference>
<dbReference type="GO" id="GO:0005634">
    <property type="term" value="C:nucleus"/>
    <property type="evidence" value="ECO:0007669"/>
    <property type="project" value="UniProtKB-SubCell"/>
</dbReference>
<dbReference type="CDD" id="cd10017">
    <property type="entry name" value="B3_DNA"/>
    <property type="match status" value="1"/>
</dbReference>
<dbReference type="SUPFAM" id="SSF101936">
    <property type="entry name" value="DNA-binding pseudobarrel domain"/>
    <property type="match status" value="1"/>
</dbReference>
<feature type="compositionally biased region" description="Basic and acidic residues" evidence="6">
    <location>
        <begin position="218"/>
        <end position="233"/>
    </location>
</feature>
<evidence type="ECO:0008006" key="9">
    <source>
        <dbReference type="Google" id="ProtNLM"/>
    </source>
</evidence>
<keyword evidence="5" id="KW-0539">Nucleus</keyword>
<reference evidence="8" key="2">
    <citation type="journal article" date="2018" name="Plant J.">
        <title>The Sorghum bicolor reference genome: improved assembly, gene annotations, a transcriptome atlas, and signatures of genome organization.</title>
        <authorList>
            <person name="McCormick R.F."/>
            <person name="Truong S.K."/>
            <person name="Sreedasyam A."/>
            <person name="Jenkins J."/>
            <person name="Shu S."/>
            <person name="Sims D."/>
            <person name="Kennedy M."/>
            <person name="Amirebrahimi M."/>
            <person name="Weers B.D."/>
            <person name="McKinley B."/>
            <person name="Mattison A."/>
            <person name="Morishige D.T."/>
            <person name="Grimwood J."/>
            <person name="Schmutz J."/>
            <person name="Mullet J.E."/>
        </authorList>
    </citation>
    <scope>NUCLEOTIDE SEQUENCE [LARGE SCALE GENOMIC DNA]</scope>
    <source>
        <strain evidence="8">cv. BTx623</strain>
    </source>
</reference>
<keyword evidence="3" id="KW-0238">DNA-binding</keyword>
<proteinExistence type="predicted"/>
<dbReference type="InterPro" id="IPR003340">
    <property type="entry name" value="B3_DNA-bd"/>
</dbReference>
<evidence type="ECO:0000256" key="6">
    <source>
        <dbReference type="SAM" id="MobiDB-lite"/>
    </source>
</evidence>
<evidence type="ECO:0000313" key="7">
    <source>
        <dbReference type="EMBL" id="OQU87015.1"/>
    </source>
</evidence>
<reference evidence="7 8" key="1">
    <citation type="journal article" date="2009" name="Nature">
        <title>The Sorghum bicolor genome and the diversification of grasses.</title>
        <authorList>
            <person name="Paterson A.H."/>
            <person name="Bowers J.E."/>
            <person name="Bruggmann R."/>
            <person name="Dubchak I."/>
            <person name="Grimwood J."/>
            <person name="Gundlach H."/>
            <person name="Haberer G."/>
            <person name="Hellsten U."/>
            <person name="Mitros T."/>
            <person name="Poliakov A."/>
            <person name="Schmutz J."/>
            <person name="Spannagl M."/>
            <person name="Tang H."/>
            <person name="Wang X."/>
            <person name="Wicker T."/>
            <person name="Bharti A.K."/>
            <person name="Chapman J."/>
            <person name="Feltus F.A."/>
            <person name="Gowik U."/>
            <person name="Grigoriev I.V."/>
            <person name="Lyons E."/>
            <person name="Maher C.A."/>
            <person name="Martis M."/>
            <person name="Narechania A."/>
            <person name="Otillar R.P."/>
            <person name="Penning B.W."/>
            <person name="Salamov A.A."/>
            <person name="Wang Y."/>
            <person name="Zhang L."/>
            <person name="Carpita N.C."/>
            <person name="Freeling M."/>
            <person name="Gingle A.R."/>
            <person name="Hash C.T."/>
            <person name="Keller B."/>
            <person name="Klein P."/>
            <person name="Kresovich S."/>
            <person name="McCann M.C."/>
            <person name="Ming R."/>
            <person name="Peterson D.G."/>
            <person name="Mehboob-ur-Rahman"/>
            <person name="Ware D."/>
            <person name="Westhoff P."/>
            <person name="Mayer K.F."/>
            <person name="Messing J."/>
            <person name="Rokhsar D.S."/>
        </authorList>
    </citation>
    <scope>NUCLEOTIDE SEQUENCE [LARGE SCALE GENOMIC DNA]</scope>
    <source>
        <strain evidence="8">cv. BTx623</strain>
    </source>
</reference>
<feature type="region of interest" description="Disordered" evidence="6">
    <location>
        <begin position="307"/>
        <end position="355"/>
    </location>
</feature>
<sequence length="398" mass="42737">MEDGRSTHARAAAAAAKKKKKREKNDAGTTREQPRHPVPFAQIPGIADADALRERLEALGATEPSFLIGKSLVMSDVNREQARLLFSCKRESPSQVTGGVFTETEMRFVEDRTGLLVAAFDRAGRSYSLTCKYLASNSGYRFITGWKAYVNDNGLGVGIRVELWCFRSRKLHNRYELRQGKGGKEEKVPVIVDSGHPDGSLGLVLLHYENDLLEPERRQAADDEPDEAPRVQETETGQGHMDKLADDGGTCAEPIKSKRTIAEDKLANGGGECVEPMIKERNTVIPRDEVFYAAIGLLKLKKHFGGGGGGGGGEGEGEGGRGGGGGGGSLAPPRSTATEAAGGPGRPPRRRGRSQRVIIVAAAAGRGVDLGEPKLIWRAKATTAFTHFLIWQLVASVA</sequence>
<gene>
    <name evidence="7" type="ORF">SORBI_3003G189100</name>
</gene>
<dbReference type="eggNOG" id="KOG0205">
    <property type="taxonomic scope" value="Eukaryota"/>
</dbReference>
<evidence type="ECO:0000256" key="2">
    <source>
        <dbReference type="ARBA" id="ARBA00023015"/>
    </source>
</evidence>
<dbReference type="InParanoid" id="A0A1W0VY25"/>
<dbReference type="Gramene" id="OQU87015">
    <property type="protein sequence ID" value="OQU87015"/>
    <property type="gene ID" value="SORBI_3003G189100"/>
</dbReference>
<name>A0A1W0VY25_SORBI</name>
<evidence type="ECO:0000256" key="5">
    <source>
        <dbReference type="ARBA" id="ARBA00023242"/>
    </source>
</evidence>
<evidence type="ECO:0000313" key="8">
    <source>
        <dbReference type="Proteomes" id="UP000000768"/>
    </source>
</evidence>
<feature type="region of interest" description="Disordered" evidence="6">
    <location>
        <begin position="1"/>
        <end position="41"/>
    </location>
</feature>
<dbReference type="Proteomes" id="UP000000768">
    <property type="component" value="Chromosome 3"/>
</dbReference>
<dbReference type="EMBL" id="CM000762">
    <property type="protein sequence ID" value="OQU87015.1"/>
    <property type="molecule type" value="Genomic_DNA"/>
</dbReference>
<evidence type="ECO:0000256" key="1">
    <source>
        <dbReference type="ARBA" id="ARBA00004123"/>
    </source>
</evidence>
<dbReference type="PANTHER" id="PTHR34397">
    <property type="entry name" value="OS05G0237600 PROTEIN"/>
    <property type="match status" value="1"/>
</dbReference>
<protein>
    <recommendedName>
        <fullName evidence="9">TF-B3 domain-containing protein</fullName>
    </recommendedName>
</protein>
<keyword evidence="8" id="KW-1185">Reference proteome</keyword>
<dbReference type="PANTHER" id="PTHR34397:SF15">
    <property type="entry name" value="OS08G0282100 PROTEIN"/>
    <property type="match status" value="1"/>
</dbReference>
<comment type="subcellular location">
    <subcellularLocation>
        <location evidence="1">Nucleus</location>
    </subcellularLocation>
</comment>
<evidence type="ECO:0000256" key="4">
    <source>
        <dbReference type="ARBA" id="ARBA00023163"/>
    </source>
</evidence>
<keyword evidence="4" id="KW-0804">Transcription</keyword>
<feature type="region of interest" description="Disordered" evidence="6">
    <location>
        <begin position="218"/>
        <end position="252"/>
    </location>
</feature>
<dbReference type="GO" id="GO:0003677">
    <property type="term" value="F:DNA binding"/>
    <property type="evidence" value="ECO:0007669"/>
    <property type="project" value="UniProtKB-KW"/>
</dbReference>
<dbReference type="AlphaFoldDB" id="A0A1W0VY25"/>
<keyword evidence="2" id="KW-0805">Transcription regulation</keyword>